<dbReference type="PANTHER" id="PTHR46704">
    <property type="entry name" value="CXC DOMAIN-CONTAINING PROTEIN-RELATED"/>
    <property type="match status" value="1"/>
</dbReference>
<feature type="region of interest" description="Disordered" evidence="1">
    <location>
        <begin position="193"/>
        <end position="212"/>
    </location>
</feature>
<accession>A0A9Q1HM18</accession>
<name>A0A9Q1HM18_CONCO</name>
<evidence type="ECO:0000256" key="1">
    <source>
        <dbReference type="SAM" id="MobiDB-lite"/>
    </source>
</evidence>
<dbReference type="AlphaFoldDB" id="A0A9Q1HM18"/>
<dbReference type="EMBL" id="JAFJMO010000017">
    <property type="protein sequence ID" value="KAJ8251972.1"/>
    <property type="molecule type" value="Genomic_DNA"/>
</dbReference>
<organism evidence="2 3">
    <name type="scientific">Conger conger</name>
    <name type="common">Conger eel</name>
    <name type="synonym">Muraena conger</name>
    <dbReference type="NCBI Taxonomy" id="82655"/>
    <lineage>
        <taxon>Eukaryota</taxon>
        <taxon>Metazoa</taxon>
        <taxon>Chordata</taxon>
        <taxon>Craniata</taxon>
        <taxon>Vertebrata</taxon>
        <taxon>Euteleostomi</taxon>
        <taxon>Actinopterygii</taxon>
        <taxon>Neopterygii</taxon>
        <taxon>Teleostei</taxon>
        <taxon>Anguilliformes</taxon>
        <taxon>Congridae</taxon>
        <taxon>Conger</taxon>
    </lineage>
</organism>
<dbReference type="PANTHER" id="PTHR46704:SF9">
    <property type="entry name" value="BHLH DOMAIN-CONTAINING PROTEIN"/>
    <property type="match status" value="1"/>
</dbReference>
<feature type="compositionally biased region" description="Acidic residues" evidence="1">
    <location>
        <begin position="201"/>
        <end position="212"/>
    </location>
</feature>
<sequence>MHAFTGCDTVSAFAGRGKVGTLKQLKSDRTYQDAFLELGRTWDVSDELFKKLQELTCRMYVPSTKTTSVNLLRYQLFCTRRGEVESSQLPPCEDCLFMHSIRANYQAAIWRRSLQTQPSVPSPKDHGWTTDDQGQLEIQWMRGSPAPDAVLQFLSCKCVRSCKPPQCTCINNGLKCTNLCKLQTCVNQHSEEEPAAHLTDSDVDDDADDDLC</sequence>
<proteinExistence type="predicted"/>
<evidence type="ECO:0000313" key="3">
    <source>
        <dbReference type="Proteomes" id="UP001152803"/>
    </source>
</evidence>
<reference evidence="2" key="1">
    <citation type="journal article" date="2023" name="Science">
        <title>Genome structures resolve the early diversification of teleost fishes.</title>
        <authorList>
            <person name="Parey E."/>
            <person name="Louis A."/>
            <person name="Montfort J."/>
            <person name="Bouchez O."/>
            <person name="Roques C."/>
            <person name="Iampietro C."/>
            <person name="Lluch J."/>
            <person name="Castinel A."/>
            <person name="Donnadieu C."/>
            <person name="Desvignes T."/>
            <person name="Floi Bucao C."/>
            <person name="Jouanno E."/>
            <person name="Wen M."/>
            <person name="Mejri S."/>
            <person name="Dirks R."/>
            <person name="Jansen H."/>
            <person name="Henkel C."/>
            <person name="Chen W.J."/>
            <person name="Zahm M."/>
            <person name="Cabau C."/>
            <person name="Klopp C."/>
            <person name="Thompson A.W."/>
            <person name="Robinson-Rechavi M."/>
            <person name="Braasch I."/>
            <person name="Lecointre G."/>
            <person name="Bobe J."/>
            <person name="Postlethwait J.H."/>
            <person name="Berthelot C."/>
            <person name="Roest Crollius H."/>
            <person name="Guiguen Y."/>
        </authorList>
    </citation>
    <scope>NUCLEOTIDE SEQUENCE</scope>
    <source>
        <strain evidence="2">Concon-B</strain>
    </source>
</reference>
<gene>
    <name evidence="2" type="ORF">COCON_G00212840</name>
</gene>
<dbReference type="OrthoDB" id="8944705at2759"/>
<evidence type="ECO:0008006" key="4">
    <source>
        <dbReference type="Google" id="ProtNLM"/>
    </source>
</evidence>
<comment type="caution">
    <text evidence="2">The sequence shown here is derived from an EMBL/GenBank/DDBJ whole genome shotgun (WGS) entry which is preliminary data.</text>
</comment>
<protein>
    <recommendedName>
        <fullName evidence="4">Tesmin/TSO1-like CXC domain-containing protein</fullName>
    </recommendedName>
</protein>
<dbReference type="Proteomes" id="UP001152803">
    <property type="component" value="Unassembled WGS sequence"/>
</dbReference>
<evidence type="ECO:0000313" key="2">
    <source>
        <dbReference type="EMBL" id="KAJ8251972.1"/>
    </source>
</evidence>
<keyword evidence="3" id="KW-1185">Reference proteome</keyword>